<dbReference type="STRING" id="1209962.L0PFE6"/>
<feature type="domain" description="Atg6 BARA" evidence="3">
    <location>
        <begin position="280"/>
        <end position="464"/>
    </location>
</feature>
<dbReference type="InterPro" id="IPR040455">
    <property type="entry name" value="Atg6_BARA"/>
</dbReference>
<feature type="domain" description="Atg6/beclin coiled-coil" evidence="4">
    <location>
        <begin position="149"/>
        <end position="274"/>
    </location>
</feature>
<dbReference type="FunCoup" id="L0PFE6">
    <property type="interactions" value="196"/>
</dbReference>
<dbReference type="Gene3D" id="6.10.250.3110">
    <property type="match status" value="1"/>
</dbReference>
<dbReference type="GO" id="GO:0000045">
    <property type="term" value="P:autophagosome assembly"/>
    <property type="evidence" value="ECO:0007669"/>
    <property type="project" value="TreeGrafter"/>
</dbReference>
<comment type="similarity">
    <text evidence="1">Belongs to the beclin family.</text>
</comment>
<comment type="caution">
    <text evidence="5">The sequence shown here is derived from an EMBL/GenBank/DDBJ whole genome shotgun (WGS) entry which is preliminary data.</text>
</comment>
<dbReference type="InterPro" id="IPR038274">
    <property type="entry name" value="Atg6/Beclin_C_sf"/>
</dbReference>
<evidence type="ECO:0000313" key="6">
    <source>
        <dbReference type="Proteomes" id="UP000010422"/>
    </source>
</evidence>
<dbReference type="InterPro" id="IPR041691">
    <property type="entry name" value="Atg6/beclin_CC"/>
</dbReference>
<dbReference type="GO" id="GO:0043548">
    <property type="term" value="F:phosphatidylinositol 3-kinase binding"/>
    <property type="evidence" value="ECO:0007669"/>
    <property type="project" value="TreeGrafter"/>
</dbReference>
<evidence type="ECO:0000259" key="3">
    <source>
        <dbReference type="Pfam" id="PF04111"/>
    </source>
</evidence>
<dbReference type="GO" id="GO:0034272">
    <property type="term" value="C:phosphatidylinositol 3-kinase complex, class III, type II"/>
    <property type="evidence" value="ECO:0007669"/>
    <property type="project" value="TreeGrafter"/>
</dbReference>
<dbReference type="PANTHER" id="PTHR12768">
    <property type="entry name" value="BECLIN 1"/>
    <property type="match status" value="1"/>
</dbReference>
<sequence>MTCSMVSVCQQCRSPLHFHHLKDINTATYNLLLTSLEGSRDDSEELESIPLLFPKSRKIYYQAVIQSMETLTKNTEKNCSFLHSLSHKKSNSNTSKVESEIFFDTVGSHSPTITSSNDQSESQETLSDKQQMLEHLFNTISSISDVNHPMCIECAETLIDTMSRHLHYSKKERDAYIELLKHIDDEILDDSEIEKIELEIQNNLKKEATAVKTIDQLKKERKNIEEEIKRLEKESLALNNEEEMFWKERNKFLRKLEEFQNERDAINLQYDYNVKLFEELRKTNVYNDVFCISHNGQFGTINDLRFGRLPSYTVEWDEINAAWGLVLQLLHSIAIKLNFEFTGFLIRYKLHPLGSTSKIERLEFQANSLPKITEFELHSSDDLPITKFFTHRKFDTAMICFLKCLKQLGDYLEALDPQFILPYRIHKDKIGDSSICISFNQDEKWTRALKYLLTNTKYLLAYITQGPPKIHS</sequence>
<gene>
    <name evidence="5" type="ORF">PNEJI1_000401</name>
</gene>
<organism evidence="6">
    <name type="scientific">Pneumocystis jirovecii</name>
    <name type="common">Human pneumocystis pneumonia agent</name>
    <dbReference type="NCBI Taxonomy" id="42068"/>
    <lineage>
        <taxon>Eukaryota</taxon>
        <taxon>Fungi</taxon>
        <taxon>Dikarya</taxon>
        <taxon>Ascomycota</taxon>
        <taxon>Taphrinomycotina</taxon>
        <taxon>Pneumocystomycetes</taxon>
        <taxon>Pneumocystaceae</taxon>
        <taxon>Pneumocystis</taxon>
    </lineage>
</organism>
<evidence type="ECO:0000259" key="4">
    <source>
        <dbReference type="Pfam" id="PF17675"/>
    </source>
</evidence>
<dbReference type="GO" id="GO:0034271">
    <property type="term" value="C:phosphatidylinositol 3-kinase complex, class III, type I"/>
    <property type="evidence" value="ECO:0007669"/>
    <property type="project" value="TreeGrafter"/>
</dbReference>
<name>L0PFE6_PNEJI</name>
<dbReference type="GO" id="GO:0045324">
    <property type="term" value="P:late endosome to vacuole transport"/>
    <property type="evidence" value="ECO:0007669"/>
    <property type="project" value="TreeGrafter"/>
</dbReference>
<dbReference type="GO" id="GO:0000423">
    <property type="term" value="P:mitophagy"/>
    <property type="evidence" value="ECO:0007669"/>
    <property type="project" value="TreeGrafter"/>
</dbReference>
<dbReference type="GO" id="GO:0000407">
    <property type="term" value="C:phagophore assembly site"/>
    <property type="evidence" value="ECO:0007669"/>
    <property type="project" value="TreeGrafter"/>
</dbReference>
<feature type="coiled-coil region" evidence="2">
    <location>
        <begin position="207"/>
        <end position="269"/>
    </location>
</feature>
<reference evidence="5 6" key="1">
    <citation type="journal article" date="2012" name="MBio">
        <title>De novo assembly of the Pneumocystis jirovecii genome from a single bronchoalveolar lavage fluid specimen from a patient.</title>
        <authorList>
            <person name="Cisse O.H."/>
            <person name="Pagni M."/>
            <person name="Hauser P.M."/>
        </authorList>
    </citation>
    <scope>NUCLEOTIDE SEQUENCE [LARGE SCALE GENOMIC DNA]</scope>
    <source>
        <strain evidence="5 6">SE8</strain>
    </source>
</reference>
<dbReference type="VEuPathDB" id="FungiDB:PNEJI1_000401"/>
<dbReference type="EMBL" id="CAKM01000248">
    <property type="protein sequence ID" value="CCJ30355.1"/>
    <property type="molecule type" value="Genomic_DNA"/>
</dbReference>
<accession>L0PFE6</accession>
<dbReference type="GO" id="GO:0030674">
    <property type="term" value="F:protein-macromolecule adaptor activity"/>
    <property type="evidence" value="ECO:0007669"/>
    <property type="project" value="TreeGrafter"/>
</dbReference>
<dbReference type="GO" id="GO:0006995">
    <property type="term" value="P:cellular response to nitrogen starvation"/>
    <property type="evidence" value="ECO:0007669"/>
    <property type="project" value="TreeGrafter"/>
</dbReference>
<evidence type="ECO:0008006" key="7">
    <source>
        <dbReference type="Google" id="ProtNLM"/>
    </source>
</evidence>
<dbReference type="Proteomes" id="UP000010422">
    <property type="component" value="Unassembled WGS sequence"/>
</dbReference>
<dbReference type="Gene3D" id="1.10.418.40">
    <property type="entry name" value="Autophagy protein 6/Beclin 1"/>
    <property type="match status" value="1"/>
</dbReference>
<evidence type="ECO:0000256" key="1">
    <source>
        <dbReference type="ARBA" id="ARBA00005965"/>
    </source>
</evidence>
<dbReference type="InterPro" id="IPR007243">
    <property type="entry name" value="Atg6/Beclin"/>
</dbReference>
<dbReference type="InParanoid" id="L0PFE6"/>
<dbReference type="AlphaFoldDB" id="L0PFE6"/>
<protein>
    <recommendedName>
        <fullName evidence="7">Autophagy-related protein 6</fullName>
    </recommendedName>
</protein>
<dbReference type="Pfam" id="PF04111">
    <property type="entry name" value="APG6"/>
    <property type="match status" value="1"/>
</dbReference>
<evidence type="ECO:0000313" key="5">
    <source>
        <dbReference type="EMBL" id="CCJ30355.1"/>
    </source>
</evidence>
<keyword evidence="2" id="KW-0175">Coiled coil</keyword>
<dbReference type="Pfam" id="PF17675">
    <property type="entry name" value="APG6_N"/>
    <property type="match status" value="1"/>
</dbReference>
<proteinExistence type="inferred from homology"/>
<evidence type="ECO:0000256" key="2">
    <source>
        <dbReference type="SAM" id="Coils"/>
    </source>
</evidence>
<dbReference type="PANTHER" id="PTHR12768:SF4">
    <property type="entry name" value="BECLIN-1"/>
    <property type="match status" value="1"/>
</dbReference>